<accession>A0A9D4E7H0</accession>
<keyword evidence="5" id="KW-1185">Reference proteome</keyword>
<dbReference type="InterPro" id="IPR002172">
    <property type="entry name" value="LDrepeatLR_classA_rpt"/>
</dbReference>
<dbReference type="EMBL" id="JAIWYP010000009">
    <property type="protein sequence ID" value="KAH3773265.1"/>
    <property type="molecule type" value="Genomic_DNA"/>
</dbReference>
<dbReference type="PROSITE" id="PS01209">
    <property type="entry name" value="LDLRA_1"/>
    <property type="match status" value="1"/>
</dbReference>
<dbReference type="Proteomes" id="UP000828390">
    <property type="component" value="Unassembled WGS sequence"/>
</dbReference>
<keyword evidence="3" id="KW-0472">Membrane</keyword>
<sequence>MFTCRNGQCINKNGVCDGKKQCNDGSDEIGCHGIKAKLAIILLVVAGLVCLIMLIIIIAVCCRFYDTRNSGYKTIT</sequence>
<dbReference type="Gene3D" id="4.10.400.10">
    <property type="entry name" value="Low-density Lipoprotein Receptor"/>
    <property type="match status" value="1"/>
</dbReference>
<reference evidence="4" key="1">
    <citation type="journal article" date="2019" name="bioRxiv">
        <title>The Genome of the Zebra Mussel, Dreissena polymorpha: A Resource for Invasive Species Research.</title>
        <authorList>
            <person name="McCartney M.A."/>
            <person name="Auch B."/>
            <person name="Kono T."/>
            <person name="Mallez S."/>
            <person name="Zhang Y."/>
            <person name="Obille A."/>
            <person name="Becker A."/>
            <person name="Abrahante J.E."/>
            <person name="Garbe J."/>
            <person name="Badalamenti J.P."/>
            <person name="Herman A."/>
            <person name="Mangelson H."/>
            <person name="Liachko I."/>
            <person name="Sullivan S."/>
            <person name="Sone E.D."/>
            <person name="Koren S."/>
            <person name="Silverstein K.A.T."/>
            <person name="Beckman K.B."/>
            <person name="Gohl D.M."/>
        </authorList>
    </citation>
    <scope>NUCLEOTIDE SEQUENCE</scope>
    <source>
        <strain evidence="4">Duluth1</strain>
        <tissue evidence="4">Whole animal</tissue>
    </source>
</reference>
<evidence type="ECO:0000256" key="1">
    <source>
        <dbReference type="ARBA" id="ARBA00023157"/>
    </source>
</evidence>
<evidence type="ECO:0000313" key="4">
    <source>
        <dbReference type="EMBL" id="KAH3773265.1"/>
    </source>
</evidence>
<dbReference type="InterPro" id="IPR023415">
    <property type="entry name" value="LDLR_class-A_CS"/>
</dbReference>
<feature type="disulfide bond" evidence="2">
    <location>
        <begin position="16"/>
        <end position="31"/>
    </location>
</feature>
<reference evidence="4" key="2">
    <citation type="submission" date="2020-11" db="EMBL/GenBank/DDBJ databases">
        <authorList>
            <person name="McCartney M.A."/>
            <person name="Auch B."/>
            <person name="Kono T."/>
            <person name="Mallez S."/>
            <person name="Becker A."/>
            <person name="Gohl D.M."/>
            <person name="Silverstein K.A.T."/>
            <person name="Koren S."/>
            <person name="Bechman K.B."/>
            <person name="Herman A."/>
            <person name="Abrahante J.E."/>
            <person name="Garbe J."/>
        </authorList>
    </citation>
    <scope>NUCLEOTIDE SEQUENCE</scope>
    <source>
        <strain evidence="4">Duluth1</strain>
        <tissue evidence="4">Whole animal</tissue>
    </source>
</reference>
<comment type="caution">
    <text evidence="4">The sequence shown here is derived from an EMBL/GenBank/DDBJ whole genome shotgun (WGS) entry which is preliminary data.</text>
</comment>
<keyword evidence="3" id="KW-1133">Transmembrane helix</keyword>
<dbReference type="PROSITE" id="PS50068">
    <property type="entry name" value="LDLRA_2"/>
    <property type="match status" value="1"/>
</dbReference>
<name>A0A9D4E7H0_DREPO</name>
<dbReference type="SUPFAM" id="SSF57424">
    <property type="entry name" value="LDL receptor-like module"/>
    <property type="match status" value="1"/>
</dbReference>
<feature type="transmembrane region" description="Helical" evidence="3">
    <location>
        <begin position="38"/>
        <end position="65"/>
    </location>
</feature>
<dbReference type="Pfam" id="PF00057">
    <property type="entry name" value="Ldl_recept_a"/>
    <property type="match status" value="1"/>
</dbReference>
<gene>
    <name evidence="4" type="ORF">DPMN_174623</name>
</gene>
<comment type="caution">
    <text evidence="2">Lacks conserved residue(s) required for the propagation of feature annotation.</text>
</comment>
<dbReference type="CDD" id="cd00112">
    <property type="entry name" value="LDLa"/>
    <property type="match status" value="1"/>
</dbReference>
<keyword evidence="1 2" id="KW-1015">Disulfide bond</keyword>
<evidence type="ECO:0000256" key="3">
    <source>
        <dbReference type="SAM" id="Phobius"/>
    </source>
</evidence>
<feature type="disulfide bond" evidence="2">
    <location>
        <begin position="4"/>
        <end position="22"/>
    </location>
</feature>
<evidence type="ECO:0000313" key="5">
    <source>
        <dbReference type="Proteomes" id="UP000828390"/>
    </source>
</evidence>
<protein>
    <submittedName>
        <fullName evidence="4">Uncharacterized protein</fullName>
    </submittedName>
</protein>
<organism evidence="4 5">
    <name type="scientific">Dreissena polymorpha</name>
    <name type="common">Zebra mussel</name>
    <name type="synonym">Mytilus polymorpha</name>
    <dbReference type="NCBI Taxonomy" id="45954"/>
    <lineage>
        <taxon>Eukaryota</taxon>
        <taxon>Metazoa</taxon>
        <taxon>Spiralia</taxon>
        <taxon>Lophotrochozoa</taxon>
        <taxon>Mollusca</taxon>
        <taxon>Bivalvia</taxon>
        <taxon>Autobranchia</taxon>
        <taxon>Heteroconchia</taxon>
        <taxon>Euheterodonta</taxon>
        <taxon>Imparidentia</taxon>
        <taxon>Neoheterodontei</taxon>
        <taxon>Myida</taxon>
        <taxon>Dreissenoidea</taxon>
        <taxon>Dreissenidae</taxon>
        <taxon>Dreissena</taxon>
    </lineage>
</organism>
<proteinExistence type="predicted"/>
<keyword evidence="3" id="KW-0812">Transmembrane</keyword>
<evidence type="ECO:0000256" key="2">
    <source>
        <dbReference type="PROSITE-ProRule" id="PRU00124"/>
    </source>
</evidence>
<dbReference type="InterPro" id="IPR036055">
    <property type="entry name" value="LDL_receptor-like_sf"/>
</dbReference>
<dbReference type="AlphaFoldDB" id="A0A9D4E7H0"/>
<dbReference type="SMART" id="SM00192">
    <property type="entry name" value="LDLa"/>
    <property type="match status" value="1"/>
</dbReference>